<name>A0A9P8V0M2_9PEZI</name>
<dbReference type="InterPro" id="IPR036962">
    <property type="entry name" value="Glyco_hydro_3_N_sf"/>
</dbReference>
<keyword evidence="1" id="KW-0378">Hydrolase</keyword>
<comment type="caution">
    <text evidence="2">The sequence shown here is derived from an EMBL/GenBank/DDBJ whole genome shotgun (WGS) entry which is preliminary data.</text>
</comment>
<dbReference type="GO" id="GO:0004553">
    <property type="term" value="F:hydrolase activity, hydrolyzing O-glycosyl compounds"/>
    <property type="evidence" value="ECO:0007669"/>
    <property type="project" value="InterPro"/>
</dbReference>
<evidence type="ECO:0000313" key="3">
    <source>
        <dbReference type="Proteomes" id="UP000770015"/>
    </source>
</evidence>
<accession>A0A9P8V0M2</accession>
<dbReference type="Gene3D" id="3.40.50.1700">
    <property type="entry name" value="Glycoside hydrolase family 3 C-terminal domain"/>
    <property type="match status" value="1"/>
</dbReference>
<reference evidence="2" key="1">
    <citation type="journal article" date="2021" name="Nat. Commun.">
        <title>Genetic determinants of endophytism in the Arabidopsis root mycobiome.</title>
        <authorList>
            <person name="Mesny F."/>
            <person name="Miyauchi S."/>
            <person name="Thiergart T."/>
            <person name="Pickel B."/>
            <person name="Atanasova L."/>
            <person name="Karlsson M."/>
            <person name="Huettel B."/>
            <person name="Barry K.W."/>
            <person name="Haridas S."/>
            <person name="Chen C."/>
            <person name="Bauer D."/>
            <person name="Andreopoulos W."/>
            <person name="Pangilinan J."/>
            <person name="LaButti K."/>
            <person name="Riley R."/>
            <person name="Lipzen A."/>
            <person name="Clum A."/>
            <person name="Drula E."/>
            <person name="Henrissat B."/>
            <person name="Kohler A."/>
            <person name="Grigoriev I.V."/>
            <person name="Martin F.M."/>
            <person name="Hacquard S."/>
        </authorList>
    </citation>
    <scope>NUCLEOTIDE SEQUENCE</scope>
    <source>
        <strain evidence="2">MPI-SDFR-AT-0117</strain>
    </source>
</reference>
<feature type="non-terminal residue" evidence="2">
    <location>
        <position position="1"/>
    </location>
</feature>
<keyword evidence="3" id="KW-1185">Reference proteome</keyword>
<dbReference type="Gene3D" id="3.20.20.300">
    <property type="entry name" value="Glycoside hydrolase, family 3, N-terminal domain"/>
    <property type="match status" value="1"/>
</dbReference>
<dbReference type="OrthoDB" id="3472238at2759"/>
<gene>
    <name evidence="2" type="ORF">F5X68DRAFT_145675</name>
</gene>
<dbReference type="GO" id="GO:0005975">
    <property type="term" value="P:carbohydrate metabolic process"/>
    <property type="evidence" value="ECO:0007669"/>
    <property type="project" value="InterPro"/>
</dbReference>
<sequence>WGTYSTTEALSAGMDLEVPGPTVWRGGALVHTVRNRKVHEAVVDTDITANDTGKSRHLICTAAADSIALLKNDNRTISLSSGKITEPTV</sequence>
<dbReference type="InterPro" id="IPR036881">
    <property type="entry name" value="Glyco_hydro_3_C_sf"/>
</dbReference>
<dbReference type="EMBL" id="JAGSXJ010000055">
    <property type="protein sequence ID" value="KAH6661440.1"/>
    <property type="molecule type" value="Genomic_DNA"/>
</dbReference>
<evidence type="ECO:0000313" key="2">
    <source>
        <dbReference type="EMBL" id="KAH6661440.1"/>
    </source>
</evidence>
<dbReference type="Proteomes" id="UP000770015">
    <property type="component" value="Unassembled WGS sequence"/>
</dbReference>
<protein>
    <submittedName>
        <fullName evidence="2">Uncharacterized protein</fullName>
    </submittedName>
</protein>
<dbReference type="AlphaFoldDB" id="A0A9P8V0M2"/>
<proteinExistence type="predicted"/>
<evidence type="ECO:0000256" key="1">
    <source>
        <dbReference type="ARBA" id="ARBA00022801"/>
    </source>
</evidence>
<organism evidence="2 3">
    <name type="scientific">Plectosphaerella plurivora</name>
    <dbReference type="NCBI Taxonomy" id="936078"/>
    <lineage>
        <taxon>Eukaryota</taxon>
        <taxon>Fungi</taxon>
        <taxon>Dikarya</taxon>
        <taxon>Ascomycota</taxon>
        <taxon>Pezizomycotina</taxon>
        <taxon>Sordariomycetes</taxon>
        <taxon>Hypocreomycetidae</taxon>
        <taxon>Glomerellales</taxon>
        <taxon>Plectosphaerellaceae</taxon>
        <taxon>Plectosphaerella</taxon>
    </lineage>
</organism>